<feature type="chain" id="PRO_5035319537" description="MD-2-related lipid-recognition domain-containing protein" evidence="4">
    <location>
        <begin position="17"/>
        <end position="124"/>
    </location>
</feature>
<evidence type="ECO:0000259" key="5">
    <source>
        <dbReference type="SMART" id="SM00737"/>
    </source>
</evidence>
<accession>A0A8J5UYV7</accession>
<evidence type="ECO:0000256" key="4">
    <source>
        <dbReference type="SAM" id="SignalP"/>
    </source>
</evidence>
<dbReference type="OrthoDB" id="4937502at2759"/>
<organism evidence="6 7">
    <name type="scientific">Cotesia typhae</name>
    <dbReference type="NCBI Taxonomy" id="2053667"/>
    <lineage>
        <taxon>Eukaryota</taxon>
        <taxon>Metazoa</taxon>
        <taxon>Ecdysozoa</taxon>
        <taxon>Arthropoda</taxon>
        <taxon>Hexapoda</taxon>
        <taxon>Insecta</taxon>
        <taxon>Pterygota</taxon>
        <taxon>Neoptera</taxon>
        <taxon>Endopterygota</taxon>
        <taxon>Hymenoptera</taxon>
        <taxon>Apocrita</taxon>
        <taxon>Ichneumonoidea</taxon>
        <taxon>Braconidae</taxon>
        <taxon>Microgastrinae</taxon>
        <taxon>Cotesia</taxon>
    </lineage>
</organism>
<dbReference type="InterPro" id="IPR039670">
    <property type="entry name" value="NPC2-like"/>
</dbReference>
<dbReference type="EMBL" id="JAAOIC020000002">
    <property type="protein sequence ID" value="KAG8042435.1"/>
    <property type="molecule type" value="Genomic_DNA"/>
</dbReference>
<reference evidence="6" key="1">
    <citation type="submission" date="2020-03" db="EMBL/GenBank/DDBJ databases">
        <authorList>
            <person name="Chebbi M.A."/>
            <person name="Drezen J.M."/>
        </authorList>
    </citation>
    <scope>NUCLEOTIDE SEQUENCE</scope>
    <source>
        <tissue evidence="6">Whole body</tissue>
    </source>
</reference>
<dbReference type="GO" id="GO:0015918">
    <property type="term" value="P:sterol transport"/>
    <property type="evidence" value="ECO:0007669"/>
    <property type="project" value="InterPro"/>
</dbReference>
<evidence type="ECO:0000313" key="7">
    <source>
        <dbReference type="Proteomes" id="UP000729913"/>
    </source>
</evidence>
<dbReference type="PANTHER" id="PTHR11306">
    <property type="entry name" value="NIEMANN PICK TYPE C2 PROTEIN NPC2-RELATED"/>
    <property type="match status" value="1"/>
</dbReference>
<dbReference type="Pfam" id="PF02221">
    <property type="entry name" value="E1_DerP2_DerF2"/>
    <property type="match status" value="1"/>
</dbReference>
<keyword evidence="3" id="KW-0964">Secreted</keyword>
<feature type="domain" description="MD-2-related lipid-recognition" evidence="5">
    <location>
        <begin position="20"/>
        <end position="124"/>
    </location>
</feature>
<dbReference type="PANTHER" id="PTHR11306:SF68">
    <property type="entry name" value="NPC INTRACELLULAR CHOLESTEROL TRANSPORTER 2"/>
    <property type="match status" value="1"/>
</dbReference>
<dbReference type="InterPro" id="IPR003172">
    <property type="entry name" value="ML_dom"/>
</dbReference>
<evidence type="ECO:0000256" key="3">
    <source>
        <dbReference type="ARBA" id="ARBA00022525"/>
    </source>
</evidence>
<dbReference type="SMART" id="SM00737">
    <property type="entry name" value="ML"/>
    <property type="match status" value="1"/>
</dbReference>
<reference evidence="6" key="2">
    <citation type="submission" date="2021-04" db="EMBL/GenBank/DDBJ databases">
        <title>Genome-wide patterns of bracovirus chromosomal integration into multiple host tissues during parasitism.</title>
        <authorList>
            <person name="Chebbi M.A.C."/>
        </authorList>
    </citation>
    <scope>NUCLEOTIDE SEQUENCE</scope>
    <source>
        <tissue evidence="6">Whole body</tissue>
    </source>
</reference>
<name>A0A8J5UYV7_9HYME</name>
<keyword evidence="7" id="KW-1185">Reference proteome</keyword>
<dbReference type="Proteomes" id="UP000729913">
    <property type="component" value="Unassembled WGS sequence"/>
</dbReference>
<comment type="similarity">
    <text evidence="2">Belongs to the NPC2 family.</text>
</comment>
<keyword evidence="4" id="KW-0732">Signal</keyword>
<sequence>MYRITLGLYLYLAVFADAVYRNCDSQIESYNNVTVSNCNPIASKCILPRGKNTTIEINFNLDKDIKRVSTVVRGVIVNFPLPYPLTVTDACEASGLKCPLTKDDGPYSYKLDLPVKKDFPRVLI</sequence>
<protein>
    <recommendedName>
        <fullName evidence="5">MD-2-related lipid-recognition domain-containing protein</fullName>
    </recommendedName>
</protein>
<dbReference type="GO" id="GO:0005576">
    <property type="term" value="C:extracellular region"/>
    <property type="evidence" value="ECO:0007669"/>
    <property type="project" value="UniProtKB-SubCell"/>
</dbReference>
<proteinExistence type="inferred from homology"/>
<evidence type="ECO:0000256" key="1">
    <source>
        <dbReference type="ARBA" id="ARBA00004613"/>
    </source>
</evidence>
<comment type="subcellular location">
    <subcellularLocation>
        <location evidence="1">Secreted</location>
    </subcellularLocation>
</comment>
<feature type="signal peptide" evidence="4">
    <location>
        <begin position="1"/>
        <end position="16"/>
    </location>
</feature>
<dbReference type="FunFam" id="2.60.40.770:FF:000001">
    <property type="entry name" value="NPC intracellular cholesterol transporter 2"/>
    <property type="match status" value="1"/>
</dbReference>
<evidence type="ECO:0000256" key="2">
    <source>
        <dbReference type="ARBA" id="ARBA00006370"/>
    </source>
</evidence>
<dbReference type="AlphaFoldDB" id="A0A8J5UYV7"/>
<dbReference type="GO" id="GO:0032934">
    <property type="term" value="F:sterol binding"/>
    <property type="evidence" value="ECO:0007669"/>
    <property type="project" value="InterPro"/>
</dbReference>
<evidence type="ECO:0000313" key="6">
    <source>
        <dbReference type="EMBL" id="KAG8042435.1"/>
    </source>
</evidence>
<comment type="caution">
    <text evidence="6">The sequence shown here is derived from an EMBL/GenBank/DDBJ whole genome shotgun (WGS) entry which is preliminary data.</text>
</comment>
<gene>
    <name evidence="6" type="ORF">G9C98_005069</name>
</gene>